<protein>
    <recommendedName>
        <fullName evidence="1">Ketoreductase (KR) domain-containing protein</fullName>
    </recommendedName>
</protein>
<dbReference type="OrthoDB" id="5334845at2759"/>
<organism evidence="2 3">
    <name type="scientific">Aspergillus ellipticus CBS 707.79</name>
    <dbReference type="NCBI Taxonomy" id="1448320"/>
    <lineage>
        <taxon>Eukaryota</taxon>
        <taxon>Fungi</taxon>
        <taxon>Dikarya</taxon>
        <taxon>Ascomycota</taxon>
        <taxon>Pezizomycotina</taxon>
        <taxon>Eurotiomycetes</taxon>
        <taxon>Eurotiomycetidae</taxon>
        <taxon>Eurotiales</taxon>
        <taxon>Aspergillaceae</taxon>
        <taxon>Aspergillus</taxon>
        <taxon>Aspergillus subgen. Circumdati</taxon>
    </lineage>
</organism>
<evidence type="ECO:0000313" key="3">
    <source>
        <dbReference type="Proteomes" id="UP000247810"/>
    </source>
</evidence>
<dbReference type="Gene3D" id="3.40.50.720">
    <property type="entry name" value="NAD(P)-binding Rossmann-like Domain"/>
    <property type="match status" value="1"/>
</dbReference>
<accession>A0A319D4X0</accession>
<proteinExistence type="predicted"/>
<gene>
    <name evidence="2" type="ORF">BO71DRAFT_279594</name>
</gene>
<dbReference type="VEuPathDB" id="FungiDB:BO71DRAFT_279594"/>
<sequence>VQSKVQCTRNLHKLSVSWRLSLDFLVLFGSLSGIRREHGQVICASANVFLDSFVHYQANLQPHDMVIDIGAI</sequence>
<dbReference type="EMBL" id="KZ825923">
    <property type="protein sequence ID" value="PYH92181.1"/>
    <property type="molecule type" value="Genomic_DNA"/>
</dbReference>
<evidence type="ECO:0000313" key="2">
    <source>
        <dbReference type="EMBL" id="PYH92181.1"/>
    </source>
</evidence>
<dbReference type="InterPro" id="IPR013968">
    <property type="entry name" value="PKS_KR"/>
</dbReference>
<name>A0A319D4X0_9EURO</name>
<dbReference type="STRING" id="1448320.A0A319D4X0"/>
<feature type="non-terminal residue" evidence="2">
    <location>
        <position position="1"/>
    </location>
</feature>
<dbReference type="Proteomes" id="UP000247810">
    <property type="component" value="Unassembled WGS sequence"/>
</dbReference>
<keyword evidence="3" id="KW-1185">Reference proteome</keyword>
<dbReference type="AlphaFoldDB" id="A0A319D4X0"/>
<feature type="domain" description="Ketoreductase (KR)" evidence="1">
    <location>
        <begin position="2"/>
        <end position="71"/>
    </location>
</feature>
<reference evidence="2 3" key="1">
    <citation type="submission" date="2018-02" db="EMBL/GenBank/DDBJ databases">
        <title>The genomes of Aspergillus section Nigri reveals drivers in fungal speciation.</title>
        <authorList>
            <consortium name="DOE Joint Genome Institute"/>
            <person name="Vesth T.C."/>
            <person name="Nybo J."/>
            <person name="Theobald S."/>
            <person name="Brandl J."/>
            <person name="Frisvad J.C."/>
            <person name="Nielsen K.F."/>
            <person name="Lyhne E.K."/>
            <person name="Kogle M.E."/>
            <person name="Kuo A."/>
            <person name="Riley R."/>
            <person name="Clum A."/>
            <person name="Nolan M."/>
            <person name="Lipzen A."/>
            <person name="Salamov A."/>
            <person name="Henrissat B."/>
            <person name="Wiebenga A."/>
            <person name="De vries R.P."/>
            <person name="Grigoriev I.V."/>
            <person name="Mortensen U.H."/>
            <person name="Andersen M.R."/>
            <person name="Baker S.E."/>
        </authorList>
    </citation>
    <scope>NUCLEOTIDE SEQUENCE [LARGE SCALE GENOMIC DNA]</scope>
    <source>
        <strain evidence="2 3">CBS 707.79</strain>
    </source>
</reference>
<dbReference type="Pfam" id="PF08659">
    <property type="entry name" value="KR"/>
    <property type="match status" value="1"/>
</dbReference>
<feature type="non-terminal residue" evidence="2">
    <location>
        <position position="72"/>
    </location>
</feature>
<evidence type="ECO:0000259" key="1">
    <source>
        <dbReference type="Pfam" id="PF08659"/>
    </source>
</evidence>